<name>A0A6J7UHD2_9ZZZZ</name>
<dbReference type="PANTHER" id="PTHR11748:SF103">
    <property type="entry name" value="GLYCOLATE OXIDASE SUBUNIT GLCE"/>
    <property type="match status" value="1"/>
</dbReference>
<dbReference type="AlphaFoldDB" id="A0A6J7UHD2"/>
<evidence type="ECO:0000313" key="3">
    <source>
        <dbReference type="EMBL" id="CAB5065419.1"/>
    </source>
</evidence>
<sequence>MSFGSAVDDLQRQMAISDAVNIVGLNSTGASTVRDEGSVLKAPSGILSYEPDELMISVFAGTSISDINDELQGAKQRIPIPEWGTIGGAVATRRNGLRDSYHQTLPNNVLRCSVIAADGSLYQSGGQVVKNVSGFDLIKLLVGSWGLLGLIVEVTMRTEPIPQVSQWVQSAAPTAIAQVSDLYRPSVVTCFEGNMYVLLEGHEKDVQQQILQLDGFSLCEMPLTNNSPQLTNVNRSSQGVPHSIERAIRKEFDPGNKLNKSIASQRGLLT</sequence>
<dbReference type="InterPro" id="IPR016166">
    <property type="entry name" value="FAD-bd_PCMH"/>
</dbReference>
<dbReference type="InterPro" id="IPR006094">
    <property type="entry name" value="Oxid_FAD_bind_N"/>
</dbReference>
<dbReference type="EMBL" id="CAFBQU010000021">
    <property type="protein sequence ID" value="CAB5065419.1"/>
    <property type="molecule type" value="Genomic_DNA"/>
</dbReference>
<feature type="domain" description="FAD-binding PCMH-type" evidence="1">
    <location>
        <begin position="1"/>
        <end position="161"/>
    </location>
</feature>
<organism evidence="3">
    <name type="scientific">freshwater metagenome</name>
    <dbReference type="NCBI Taxonomy" id="449393"/>
    <lineage>
        <taxon>unclassified sequences</taxon>
        <taxon>metagenomes</taxon>
        <taxon>ecological metagenomes</taxon>
    </lineage>
</organism>
<dbReference type="PROSITE" id="PS51387">
    <property type="entry name" value="FAD_PCMH"/>
    <property type="match status" value="1"/>
</dbReference>
<gene>
    <name evidence="2" type="ORF">UFOPK4098_00148</name>
    <name evidence="3" type="ORF">UFOPK4347_00931</name>
</gene>
<dbReference type="EMBL" id="CAFBPN010000003">
    <property type="protein sequence ID" value="CAB5008519.1"/>
    <property type="molecule type" value="Genomic_DNA"/>
</dbReference>
<accession>A0A6J7UHD2</accession>
<dbReference type="PANTHER" id="PTHR11748">
    <property type="entry name" value="D-LACTATE DEHYDROGENASE"/>
    <property type="match status" value="1"/>
</dbReference>
<reference evidence="3" key="1">
    <citation type="submission" date="2020-05" db="EMBL/GenBank/DDBJ databases">
        <authorList>
            <person name="Chiriac C."/>
            <person name="Salcher M."/>
            <person name="Ghai R."/>
            <person name="Kavagutti S V."/>
        </authorList>
    </citation>
    <scope>NUCLEOTIDE SEQUENCE</scope>
</reference>
<evidence type="ECO:0000259" key="1">
    <source>
        <dbReference type="PROSITE" id="PS51387"/>
    </source>
</evidence>
<dbReference type="Pfam" id="PF01565">
    <property type="entry name" value="FAD_binding_4"/>
    <property type="match status" value="1"/>
</dbReference>
<dbReference type="InterPro" id="IPR036318">
    <property type="entry name" value="FAD-bd_PCMH-like_sf"/>
</dbReference>
<dbReference type="SUPFAM" id="SSF56176">
    <property type="entry name" value="FAD-binding/transporter-associated domain-like"/>
    <property type="match status" value="1"/>
</dbReference>
<dbReference type="InterPro" id="IPR016169">
    <property type="entry name" value="FAD-bd_PCMH_sub2"/>
</dbReference>
<dbReference type="Gene3D" id="3.30.465.10">
    <property type="match status" value="1"/>
</dbReference>
<evidence type="ECO:0000313" key="2">
    <source>
        <dbReference type="EMBL" id="CAB5008519.1"/>
    </source>
</evidence>
<dbReference type="GO" id="GO:0071949">
    <property type="term" value="F:FAD binding"/>
    <property type="evidence" value="ECO:0007669"/>
    <property type="project" value="InterPro"/>
</dbReference>
<protein>
    <submittedName>
        <fullName evidence="3">Unannotated protein</fullName>
    </submittedName>
</protein>
<proteinExistence type="predicted"/>